<evidence type="ECO:0008006" key="3">
    <source>
        <dbReference type="Google" id="ProtNLM"/>
    </source>
</evidence>
<name>A0ABV8GL16_9ACTN</name>
<comment type="caution">
    <text evidence="1">The sequence shown here is derived from an EMBL/GenBank/DDBJ whole genome shotgun (WGS) entry which is preliminary data.</text>
</comment>
<protein>
    <recommendedName>
        <fullName evidence="3">Transcriptional regulator</fullName>
    </recommendedName>
</protein>
<keyword evidence="2" id="KW-1185">Reference proteome</keyword>
<dbReference type="EMBL" id="JBHSBI010000036">
    <property type="protein sequence ID" value="MFC4014642.1"/>
    <property type="molecule type" value="Genomic_DNA"/>
</dbReference>
<dbReference type="Gene3D" id="1.25.40.10">
    <property type="entry name" value="Tetratricopeptide repeat domain"/>
    <property type="match status" value="2"/>
</dbReference>
<evidence type="ECO:0000313" key="1">
    <source>
        <dbReference type="EMBL" id="MFC4014642.1"/>
    </source>
</evidence>
<sequence>METVRERHPLTVVLKHRRWTATSFLRQVADRHSKLGYGGMASRREKVSRWISGTATPGITSQYAMAHLLQVPRGEVDARGWPDWLLLAIRDDRTILESPWTPAGSVTVLREVGGPVDRRGFLIASTGTLAAMVAQWGTAEPASAATQVGRRISSEVATQLDVRLAALRHLDDELGGGHVYDAATTEIRIIRRLLAETTHSEQVGRRLYSAAAEACRLAGWCAYDSGYHAEAERQFVAALRAAGSAGDTTTGATVHAFWANARYTGGDPRGALHLLEAALASAGVISSPRVIAMLYARKARAHSVAGEATASYRAVDQALAAYSKAGAPAEDLPAVYWVTAGELHQAAGSAALALGEPKRALVHFGEAVRDASAGEIGTGGHRGDSAIHLARRAEAHLALGELDAAVEVAERVLELMGGVESARGSSTLAELRGGLREHQDAAVVRSFLGLTA</sequence>
<organism evidence="1 2">
    <name type="scientific">Nonomuraea purpurea</name>
    <dbReference type="NCBI Taxonomy" id="1849276"/>
    <lineage>
        <taxon>Bacteria</taxon>
        <taxon>Bacillati</taxon>
        <taxon>Actinomycetota</taxon>
        <taxon>Actinomycetes</taxon>
        <taxon>Streptosporangiales</taxon>
        <taxon>Streptosporangiaceae</taxon>
        <taxon>Nonomuraea</taxon>
    </lineage>
</organism>
<reference evidence="2" key="1">
    <citation type="journal article" date="2019" name="Int. J. Syst. Evol. Microbiol.">
        <title>The Global Catalogue of Microorganisms (GCM) 10K type strain sequencing project: providing services to taxonomists for standard genome sequencing and annotation.</title>
        <authorList>
            <consortium name="The Broad Institute Genomics Platform"/>
            <consortium name="The Broad Institute Genome Sequencing Center for Infectious Disease"/>
            <person name="Wu L."/>
            <person name="Ma J."/>
        </authorList>
    </citation>
    <scope>NUCLEOTIDE SEQUENCE [LARGE SCALE GENOMIC DNA]</scope>
    <source>
        <strain evidence="2">TBRC 1276</strain>
    </source>
</reference>
<accession>A0ABV8GL16</accession>
<evidence type="ECO:0000313" key="2">
    <source>
        <dbReference type="Proteomes" id="UP001595851"/>
    </source>
</evidence>
<dbReference type="SUPFAM" id="SSF48452">
    <property type="entry name" value="TPR-like"/>
    <property type="match status" value="1"/>
</dbReference>
<gene>
    <name evidence="1" type="ORF">ACFOY2_45980</name>
</gene>
<proteinExistence type="predicted"/>
<dbReference type="InterPro" id="IPR011990">
    <property type="entry name" value="TPR-like_helical_dom_sf"/>
</dbReference>
<dbReference type="Proteomes" id="UP001595851">
    <property type="component" value="Unassembled WGS sequence"/>
</dbReference>
<dbReference type="RefSeq" id="WP_379534477.1">
    <property type="nucleotide sequence ID" value="NZ_JBHSBI010000036.1"/>
</dbReference>